<dbReference type="EMBL" id="BSXS01006884">
    <property type="protein sequence ID" value="GME86471.1"/>
    <property type="molecule type" value="Genomic_DNA"/>
</dbReference>
<organism evidence="1 2">
    <name type="scientific">Ambrosiozyma monospora</name>
    <name type="common">Yeast</name>
    <name type="synonym">Endomycopsis monosporus</name>
    <dbReference type="NCBI Taxonomy" id="43982"/>
    <lineage>
        <taxon>Eukaryota</taxon>
        <taxon>Fungi</taxon>
        <taxon>Dikarya</taxon>
        <taxon>Ascomycota</taxon>
        <taxon>Saccharomycotina</taxon>
        <taxon>Pichiomycetes</taxon>
        <taxon>Pichiales</taxon>
        <taxon>Pichiaceae</taxon>
        <taxon>Ambrosiozyma</taxon>
    </lineage>
</organism>
<accession>A0ACB5TE26</accession>
<evidence type="ECO:0000313" key="2">
    <source>
        <dbReference type="Proteomes" id="UP001165064"/>
    </source>
</evidence>
<keyword evidence="2" id="KW-1185">Reference proteome</keyword>
<name>A0ACB5TE26_AMBMO</name>
<sequence>MVTDEGKFVVAVADSKAWASYQKIQQSKQETNEDINVDDPELKDPETNKLFRDPVRTKCCNRLYSKHIIEDSLLESDFKCPNCGQEDIYLDSLEPDKEMQEKVDKYLQERNKKRSDEQQDGAGNDANNKRQKLASPTPAATLPQIPQHQQLPQPPQPNMGLPASLPIPPMGLPFMPFPPMGMPTMGMPMNMQGMGNNGNGNGGVQNNQQNNQYQ</sequence>
<protein>
    <submittedName>
        <fullName evidence="1">Unnamed protein product</fullName>
    </submittedName>
</protein>
<proteinExistence type="predicted"/>
<gene>
    <name evidence="1" type="ORF">Amon02_000799000</name>
</gene>
<evidence type="ECO:0000313" key="1">
    <source>
        <dbReference type="EMBL" id="GME86471.1"/>
    </source>
</evidence>
<comment type="caution">
    <text evidence="1">The sequence shown here is derived from an EMBL/GenBank/DDBJ whole genome shotgun (WGS) entry which is preliminary data.</text>
</comment>
<dbReference type="Proteomes" id="UP001165064">
    <property type="component" value="Unassembled WGS sequence"/>
</dbReference>
<reference evidence="1" key="1">
    <citation type="submission" date="2023-04" db="EMBL/GenBank/DDBJ databases">
        <title>Ambrosiozyma monospora NBRC 10751.</title>
        <authorList>
            <person name="Ichikawa N."/>
            <person name="Sato H."/>
            <person name="Tonouchi N."/>
        </authorList>
    </citation>
    <scope>NUCLEOTIDE SEQUENCE</scope>
    <source>
        <strain evidence="1">NBRC 10751</strain>
    </source>
</reference>